<reference evidence="3" key="1">
    <citation type="journal article" date="2019" name="Int. J. Syst. Evol. Microbiol.">
        <title>The Global Catalogue of Microorganisms (GCM) 10K type strain sequencing project: providing services to taxonomists for standard genome sequencing and annotation.</title>
        <authorList>
            <consortium name="The Broad Institute Genomics Platform"/>
            <consortium name="The Broad Institute Genome Sequencing Center for Infectious Disease"/>
            <person name="Wu L."/>
            <person name="Ma J."/>
        </authorList>
    </citation>
    <scope>NUCLEOTIDE SEQUENCE [LARGE SCALE GENOMIC DNA]</scope>
    <source>
        <strain evidence="3">CCUG 56029</strain>
    </source>
</reference>
<dbReference type="Gene3D" id="3.40.50.300">
    <property type="entry name" value="P-loop containing nucleotide triphosphate hydrolases"/>
    <property type="match status" value="1"/>
</dbReference>
<evidence type="ECO:0000256" key="1">
    <source>
        <dbReference type="SAM" id="MobiDB-lite"/>
    </source>
</evidence>
<dbReference type="SUPFAM" id="SSF52540">
    <property type="entry name" value="P-loop containing nucleoside triphosphate hydrolases"/>
    <property type="match status" value="1"/>
</dbReference>
<protein>
    <submittedName>
        <fullName evidence="2">Sulfotransferase family 2 domain-containing protein</fullName>
    </submittedName>
</protein>
<dbReference type="Proteomes" id="UP001597213">
    <property type="component" value="Unassembled WGS sequence"/>
</dbReference>
<feature type="region of interest" description="Disordered" evidence="1">
    <location>
        <begin position="203"/>
        <end position="224"/>
    </location>
</feature>
<organism evidence="2 3">
    <name type="scientific">Paracoccus pacificus</name>
    <dbReference type="NCBI Taxonomy" id="1463598"/>
    <lineage>
        <taxon>Bacteria</taxon>
        <taxon>Pseudomonadati</taxon>
        <taxon>Pseudomonadota</taxon>
        <taxon>Alphaproteobacteria</taxon>
        <taxon>Rhodobacterales</taxon>
        <taxon>Paracoccaceae</taxon>
        <taxon>Paracoccus</taxon>
    </lineage>
</organism>
<keyword evidence="3" id="KW-1185">Reference proteome</keyword>
<evidence type="ECO:0000313" key="2">
    <source>
        <dbReference type="EMBL" id="MFD1881665.1"/>
    </source>
</evidence>
<evidence type="ECO:0000313" key="3">
    <source>
        <dbReference type="Proteomes" id="UP001597213"/>
    </source>
</evidence>
<dbReference type="RefSeq" id="WP_379141697.1">
    <property type="nucleotide sequence ID" value="NZ_JBHUEN010000020.1"/>
</dbReference>
<name>A0ABW4R6C1_9RHOB</name>
<gene>
    <name evidence="2" type="ORF">ACFSCT_08055</name>
</gene>
<dbReference type="EMBL" id="JBHUEN010000020">
    <property type="protein sequence ID" value="MFD1881665.1"/>
    <property type="molecule type" value="Genomic_DNA"/>
</dbReference>
<dbReference type="Pfam" id="PF03567">
    <property type="entry name" value="Sulfotransfer_2"/>
    <property type="match status" value="1"/>
</dbReference>
<dbReference type="InterPro" id="IPR027417">
    <property type="entry name" value="P-loop_NTPase"/>
</dbReference>
<accession>A0ABW4R6C1</accession>
<comment type="caution">
    <text evidence="2">The sequence shown here is derived from an EMBL/GenBank/DDBJ whole genome shotgun (WGS) entry which is preliminary data.</text>
</comment>
<proteinExistence type="predicted"/>
<dbReference type="InterPro" id="IPR005331">
    <property type="entry name" value="Sulfotransferase"/>
</dbReference>
<sequence length="455" mass="50850">MPIATINDRRVLFIHIPKTGGTSVTRWMQSHARTRLHSDQRPVGLSVSPQHLTFADIETMWGSDDFDYSFTVVRNPFSRMESEFRMRNQLRGKGFFGGQLSFPSWLERSLRDAQANPNHMDNHLRPQWHFLSDKLRIFRFEDGIDQILTQISADLGLPTPDRVPHTLATATTDDMVVWDRADVLRMREHYALDFETLGYAPGPVGREQSTPAVPVSPPERPNEPVAAASTASTAVLTDSDLRSDLVRKYVSLGDNCEFGFVQRHYGCEDGGLLRWAITFPDVLAANIRNSFEGIFEFENLSPYSDKMVSDKASGIKFHSAMLSREGQFIASEAERRDIHAVEMKKLDHLRSKLTAALSDPASVFVYKHNHGITDEKAEDLAAAVRTHGGARLLVVRDGAAPSISHAGENLYLARLPQFSKYAEASAPDIASWTELLTMADPLLFADAAKADQRPT</sequence>